<name>A0A6V8P8N7_9ACTN</name>
<evidence type="ECO:0000313" key="1">
    <source>
        <dbReference type="EMBL" id="GFP28667.1"/>
    </source>
</evidence>
<dbReference type="RefSeq" id="WP_176233970.1">
    <property type="nucleotide sequence ID" value="NZ_BLRY01000335.1"/>
</dbReference>
<dbReference type="Proteomes" id="UP000591948">
    <property type="component" value="Unassembled WGS sequence"/>
</dbReference>
<organism evidence="1 3">
    <name type="scientific">Candidatus Hakubella thermalkaliphila</name>
    <dbReference type="NCBI Taxonomy" id="2754717"/>
    <lineage>
        <taxon>Bacteria</taxon>
        <taxon>Bacillati</taxon>
        <taxon>Actinomycetota</taxon>
        <taxon>Actinomycetota incertae sedis</taxon>
        <taxon>Candidatus Hakubellales</taxon>
        <taxon>Candidatus Hakubellaceae</taxon>
        <taxon>Candidatus Hakubella</taxon>
    </lineage>
</organism>
<gene>
    <name evidence="1" type="ORF">HKBW3S33_02081</name>
    <name evidence="2" type="ORF">HKBW3S33_02406</name>
</gene>
<dbReference type="AlphaFoldDB" id="A0A6V8P8N7"/>
<dbReference type="EMBL" id="BLRY01000556">
    <property type="protein sequence ID" value="GFP28990.1"/>
    <property type="molecule type" value="Genomic_DNA"/>
</dbReference>
<reference evidence="1 3" key="1">
    <citation type="journal article" date="2020" name="Front. Microbiol.">
        <title>Single-cell genomics of novel Actinobacteria with the Wood-Ljungdahl pathway discovered in a serpentinizing system.</title>
        <authorList>
            <person name="Merino N."/>
            <person name="Kawai M."/>
            <person name="Boyd E.S."/>
            <person name="Colman D.R."/>
            <person name="McGlynn S.E."/>
            <person name="Nealson K.H."/>
            <person name="Kurokawa K."/>
            <person name="Hongoh Y."/>
        </authorList>
    </citation>
    <scope>NUCLEOTIDE SEQUENCE [LARGE SCALE GENOMIC DNA]</scope>
    <source>
        <strain evidence="1 3">S33</strain>
    </source>
</reference>
<dbReference type="Pfam" id="PF10049">
    <property type="entry name" value="DUF2283"/>
    <property type="match status" value="1"/>
</dbReference>
<evidence type="ECO:0000313" key="2">
    <source>
        <dbReference type="EMBL" id="GFP28990.1"/>
    </source>
</evidence>
<proteinExistence type="predicted"/>
<evidence type="ECO:0008006" key="4">
    <source>
        <dbReference type="Google" id="ProtNLM"/>
    </source>
</evidence>
<dbReference type="InterPro" id="IPR019270">
    <property type="entry name" value="DUF2283"/>
</dbReference>
<sequence length="73" mass="8157">MKIEYDPVRDLLYLYFKEPLAKAAKTVTATPGVHLDFDRDEKLIGIEVIDASEVIGGKIEFRLPEVIHATTGV</sequence>
<comment type="caution">
    <text evidence="1">The sequence shown here is derived from an EMBL/GenBank/DDBJ whole genome shotgun (WGS) entry which is preliminary data.</text>
</comment>
<evidence type="ECO:0000313" key="3">
    <source>
        <dbReference type="Proteomes" id="UP000591948"/>
    </source>
</evidence>
<accession>A0A6V8P8N7</accession>
<dbReference type="EMBL" id="BLRY01000335">
    <property type="protein sequence ID" value="GFP28667.1"/>
    <property type="molecule type" value="Genomic_DNA"/>
</dbReference>
<keyword evidence="3" id="KW-1185">Reference proteome</keyword>
<protein>
    <recommendedName>
        <fullName evidence="4">DUF2283 domain-containing protein</fullName>
    </recommendedName>
</protein>